<dbReference type="EMBL" id="VCQU01000009">
    <property type="protein sequence ID" value="NMN98142.1"/>
    <property type="molecule type" value="Genomic_DNA"/>
</dbReference>
<dbReference type="PANTHER" id="PTHR24321">
    <property type="entry name" value="DEHYDROGENASES, SHORT CHAIN"/>
    <property type="match status" value="1"/>
</dbReference>
<feature type="domain" description="Ketoreductase" evidence="3">
    <location>
        <begin position="7"/>
        <end position="193"/>
    </location>
</feature>
<protein>
    <submittedName>
        <fullName evidence="4">SDR family oxidoreductase</fullName>
    </submittedName>
</protein>
<dbReference type="AlphaFoldDB" id="A0A848KNB2"/>
<gene>
    <name evidence="4" type="ORF">FGL95_24170</name>
</gene>
<keyword evidence="2" id="KW-0560">Oxidoreductase</keyword>
<dbReference type="FunFam" id="3.40.50.720:FF:000084">
    <property type="entry name" value="Short-chain dehydrogenase reductase"/>
    <property type="match status" value="1"/>
</dbReference>
<dbReference type="Proteomes" id="UP000535543">
    <property type="component" value="Unassembled WGS sequence"/>
</dbReference>
<dbReference type="Pfam" id="PF13561">
    <property type="entry name" value="adh_short_C2"/>
    <property type="match status" value="1"/>
</dbReference>
<dbReference type="PRINTS" id="PR00080">
    <property type="entry name" value="SDRFAMILY"/>
</dbReference>
<evidence type="ECO:0000256" key="2">
    <source>
        <dbReference type="ARBA" id="ARBA00023002"/>
    </source>
</evidence>
<dbReference type="InterPro" id="IPR002347">
    <property type="entry name" value="SDR_fam"/>
</dbReference>
<accession>A0A848KNB2</accession>
<dbReference type="InterPro" id="IPR036291">
    <property type="entry name" value="NAD(P)-bd_dom_sf"/>
</dbReference>
<dbReference type="PROSITE" id="PS00061">
    <property type="entry name" value="ADH_SHORT"/>
    <property type="match status" value="1"/>
</dbReference>
<evidence type="ECO:0000313" key="5">
    <source>
        <dbReference type="Proteomes" id="UP000535543"/>
    </source>
</evidence>
<reference evidence="4 5" key="2">
    <citation type="submission" date="2020-06" db="EMBL/GenBank/DDBJ databases">
        <title>Antribacter stalactiti gen. nov., sp. nov., a new member of the family Nacardiaceae isolated from a cave.</title>
        <authorList>
            <person name="Kim I.S."/>
        </authorList>
    </citation>
    <scope>NUCLEOTIDE SEQUENCE [LARGE SCALE GENOMIC DNA]</scope>
    <source>
        <strain evidence="4 5">YC2-7</strain>
    </source>
</reference>
<proteinExistence type="inferred from homology"/>
<dbReference type="SMART" id="SM00822">
    <property type="entry name" value="PKS_KR"/>
    <property type="match status" value="1"/>
</dbReference>
<keyword evidence="5" id="KW-1185">Reference proteome</keyword>
<dbReference type="PANTHER" id="PTHR24321:SF14">
    <property type="entry name" value="SHORT-CHAIN TYPE DEHYDROGENASE_REDUCTASE BLR2146-RELATED"/>
    <property type="match status" value="1"/>
</dbReference>
<dbReference type="CDD" id="cd05233">
    <property type="entry name" value="SDR_c"/>
    <property type="match status" value="1"/>
</dbReference>
<comment type="similarity">
    <text evidence="1">Belongs to the short-chain dehydrogenases/reductases (SDR) family.</text>
</comment>
<sequence length="257" mass="26553">MQRYEGRRVLVSGAGSGIGQGVALRLLAEGARLVAVDVDAAGLELTAKDAGDDAADRLKTVIVDISDQESVRAGHAEAREFLGGLDVLVNAAGILRTAHTHEMPLEDWNRVIGINLTGTFLMVQEALPSLLESPHGGVVVNFSSTSAYFGAPYMAAYAASKGAVSAFTHAIALEYVKKGLRAVNIAPGGIRSGITTKSILDLPKDIDGQLFAKLGGMVDGGNLGSPADIAGVVAMVASDDGKYISGTEIRVDGGAYM</sequence>
<dbReference type="GO" id="GO:0016491">
    <property type="term" value="F:oxidoreductase activity"/>
    <property type="evidence" value="ECO:0007669"/>
    <property type="project" value="UniProtKB-KW"/>
</dbReference>
<dbReference type="PRINTS" id="PR00081">
    <property type="entry name" value="GDHRDH"/>
</dbReference>
<reference evidence="4 5" key="1">
    <citation type="submission" date="2019-05" db="EMBL/GenBank/DDBJ databases">
        <authorList>
            <person name="Lee S.D."/>
        </authorList>
    </citation>
    <scope>NUCLEOTIDE SEQUENCE [LARGE SCALE GENOMIC DNA]</scope>
    <source>
        <strain evidence="4 5">YC2-7</strain>
    </source>
</reference>
<evidence type="ECO:0000256" key="1">
    <source>
        <dbReference type="ARBA" id="ARBA00006484"/>
    </source>
</evidence>
<dbReference type="RefSeq" id="WP_169591847.1">
    <property type="nucleotide sequence ID" value="NZ_VCQU01000009.1"/>
</dbReference>
<organism evidence="4 5">
    <name type="scientific">Antrihabitans stalactiti</name>
    <dbReference type="NCBI Taxonomy" id="2584121"/>
    <lineage>
        <taxon>Bacteria</taxon>
        <taxon>Bacillati</taxon>
        <taxon>Actinomycetota</taxon>
        <taxon>Actinomycetes</taxon>
        <taxon>Mycobacteriales</taxon>
        <taxon>Nocardiaceae</taxon>
        <taxon>Antrihabitans</taxon>
    </lineage>
</organism>
<dbReference type="InterPro" id="IPR020904">
    <property type="entry name" value="Sc_DH/Rdtase_CS"/>
</dbReference>
<evidence type="ECO:0000259" key="3">
    <source>
        <dbReference type="SMART" id="SM00822"/>
    </source>
</evidence>
<evidence type="ECO:0000313" key="4">
    <source>
        <dbReference type="EMBL" id="NMN98142.1"/>
    </source>
</evidence>
<dbReference type="Gene3D" id="3.40.50.720">
    <property type="entry name" value="NAD(P)-binding Rossmann-like Domain"/>
    <property type="match status" value="1"/>
</dbReference>
<comment type="caution">
    <text evidence="4">The sequence shown here is derived from an EMBL/GenBank/DDBJ whole genome shotgun (WGS) entry which is preliminary data.</text>
</comment>
<dbReference type="InterPro" id="IPR057326">
    <property type="entry name" value="KR_dom"/>
</dbReference>
<name>A0A848KNB2_9NOCA</name>
<dbReference type="SUPFAM" id="SSF51735">
    <property type="entry name" value="NAD(P)-binding Rossmann-fold domains"/>
    <property type="match status" value="1"/>
</dbReference>